<dbReference type="PANTHER" id="PTHR12203:SF22">
    <property type="entry name" value="CAPSULE ASSOCIATED PROTEIN"/>
    <property type="match status" value="1"/>
</dbReference>
<protein>
    <submittedName>
        <fullName evidence="2">Capsular associated protein</fullName>
    </submittedName>
</protein>
<dbReference type="EMBL" id="JAUKUD010000006">
    <property type="protein sequence ID" value="KAK0741330.1"/>
    <property type="molecule type" value="Genomic_DNA"/>
</dbReference>
<gene>
    <name evidence="2" type="ORF">B0T18DRAFT_440643</name>
</gene>
<accession>A0AA40K0D6</accession>
<dbReference type="Pfam" id="PF05686">
    <property type="entry name" value="Glyco_transf_90"/>
    <property type="match status" value="1"/>
</dbReference>
<reference evidence="2" key="1">
    <citation type="submission" date="2023-06" db="EMBL/GenBank/DDBJ databases">
        <title>Genome-scale phylogeny and comparative genomics of the fungal order Sordariales.</title>
        <authorList>
            <consortium name="Lawrence Berkeley National Laboratory"/>
            <person name="Hensen N."/>
            <person name="Bonometti L."/>
            <person name="Westerberg I."/>
            <person name="Brannstrom I.O."/>
            <person name="Guillou S."/>
            <person name="Cros-Aarteil S."/>
            <person name="Calhoun S."/>
            <person name="Haridas S."/>
            <person name="Kuo A."/>
            <person name="Mondo S."/>
            <person name="Pangilinan J."/>
            <person name="Riley R."/>
            <person name="LaButti K."/>
            <person name="Andreopoulos B."/>
            <person name="Lipzen A."/>
            <person name="Chen C."/>
            <person name="Yanf M."/>
            <person name="Daum C."/>
            <person name="Ng V."/>
            <person name="Clum A."/>
            <person name="Steindorff A."/>
            <person name="Ohm R."/>
            <person name="Martin F."/>
            <person name="Silar P."/>
            <person name="Natvig D."/>
            <person name="Lalanne C."/>
            <person name="Gautier V."/>
            <person name="Ament-velasquez S.L."/>
            <person name="Kruys A."/>
            <person name="Hutchinson M.I."/>
            <person name="Powell A.J."/>
            <person name="Barry K."/>
            <person name="Miller A.N."/>
            <person name="Grigoriev I.V."/>
            <person name="Debuchy R."/>
            <person name="Gladieux P."/>
            <person name="Thoren M.H."/>
            <person name="Johannesson H."/>
        </authorList>
    </citation>
    <scope>NUCLEOTIDE SEQUENCE</scope>
    <source>
        <strain evidence="2">SMH3187-1</strain>
    </source>
</reference>
<evidence type="ECO:0000313" key="3">
    <source>
        <dbReference type="Proteomes" id="UP001172155"/>
    </source>
</evidence>
<comment type="caution">
    <text evidence="2">The sequence shown here is derived from an EMBL/GenBank/DDBJ whole genome shotgun (WGS) entry which is preliminary data.</text>
</comment>
<dbReference type="InterPro" id="IPR051091">
    <property type="entry name" value="O-Glucosyltr/Glycosyltrsf_90"/>
</dbReference>
<name>A0AA40K0D6_9PEZI</name>
<dbReference type="AlphaFoldDB" id="A0AA40K0D6"/>
<dbReference type="SMART" id="SM00672">
    <property type="entry name" value="CAP10"/>
    <property type="match status" value="1"/>
</dbReference>
<dbReference type="PANTHER" id="PTHR12203">
    <property type="entry name" value="KDEL LYS-ASP-GLU-LEU CONTAINING - RELATED"/>
    <property type="match status" value="1"/>
</dbReference>
<proteinExistence type="predicted"/>
<organism evidence="2 3">
    <name type="scientific">Schizothecium vesticola</name>
    <dbReference type="NCBI Taxonomy" id="314040"/>
    <lineage>
        <taxon>Eukaryota</taxon>
        <taxon>Fungi</taxon>
        <taxon>Dikarya</taxon>
        <taxon>Ascomycota</taxon>
        <taxon>Pezizomycotina</taxon>
        <taxon>Sordariomycetes</taxon>
        <taxon>Sordariomycetidae</taxon>
        <taxon>Sordariales</taxon>
        <taxon>Schizotheciaceae</taxon>
        <taxon>Schizothecium</taxon>
    </lineage>
</organism>
<feature type="domain" description="Glycosyl transferase CAP10" evidence="1">
    <location>
        <begin position="302"/>
        <end position="605"/>
    </location>
</feature>
<evidence type="ECO:0000313" key="2">
    <source>
        <dbReference type="EMBL" id="KAK0741330.1"/>
    </source>
</evidence>
<dbReference type="Proteomes" id="UP001172155">
    <property type="component" value="Unassembled WGS sequence"/>
</dbReference>
<dbReference type="InterPro" id="IPR006598">
    <property type="entry name" value="CAP10"/>
</dbReference>
<keyword evidence="3" id="KW-1185">Reference proteome</keyword>
<evidence type="ECO:0000259" key="1">
    <source>
        <dbReference type="SMART" id="SM00672"/>
    </source>
</evidence>
<sequence length="617" mass="70600">MIRLSQLFRSSALGAIHKPGRGQLVPAFIVFAAGTGFAGHHGTDTTPKKPWNRPPSNHPIDELISEARLEFNTLMGKRSLTLEQAALRYRERRGRHPPPGFDKWFAAAVEQDAVIVEEFFDRIHHDINPFWGLAPHEIRRRAHGQAFMVLVRNGKARPAQDDKETHFRQQQWLELVQKIAPNLPDLDMFINHMDESRVMVPWDKLSEHVAAEQKSRRLLPPGQAITKYSGVADVDDAPRHDPVWLHGETHKFWDHVRDACPPDSPGRKVSALPTFNVSIEFPMAPMPEYTYKGYVKNFTASQDPCLQPHLRGMHGTFIEAISMSTTEQLMPLFGECKLPQNNEMLIPSAMYLAEGTRKEYSGGGARGGPWRNKKDGVMWRGGASGARNKADHWWHNHRHRFVQMLNGTTLSAVEAGDEDAGPTFRLLPAESEFYPFTARKEGTLGAWVATWADVEFAAMFCDPPDTGPDGKPLKTCKHTDAFMKVSAGVPFERMYDWKYLPDVDGNSFSGRYRAFLQSTSLPLKSTIYQEWHDTRLMPWVHFVPFDNSYLDIYGIMEYFFNHHDEEAERIALEGQAWANAVLRKEDMLLYTWRLLLEYARVMDDNRDRLAYVEDLMR</sequence>